<organism evidence="2 3">
    <name type="scientific">Paracoccus pantotrophus</name>
    <name type="common">Thiosphaera pantotropha</name>
    <dbReference type="NCBI Taxonomy" id="82367"/>
    <lineage>
        <taxon>Bacteria</taxon>
        <taxon>Pseudomonadati</taxon>
        <taxon>Pseudomonadota</taxon>
        <taxon>Alphaproteobacteria</taxon>
        <taxon>Rhodobacterales</taxon>
        <taxon>Paracoccaceae</taxon>
        <taxon>Paracoccus</taxon>
    </lineage>
</organism>
<name>A0ABX9SF75_PARPN</name>
<feature type="region of interest" description="Disordered" evidence="1">
    <location>
        <begin position="1"/>
        <end position="20"/>
    </location>
</feature>
<evidence type="ECO:0008006" key="4">
    <source>
        <dbReference type="Google" id="ProtNLM"/>
    </source>
</evidence>
<dbReference type="EMBL" id="RBLI01000001">
    <property type="protein sequence ID" value="RKS52384.1"/>
    <property type="molecule type" value="Genomic_DNA"/>
</dbReference>
<proteinExistence type="predicted"/>
<reference evidence="2" key="1">
    <citation type="submission" date="2018-10" db="EMBL/GenBank/DDBJ databases">
        <title>Genomic Encyclopedia of Archaeal and Bacterial Type Strains, Phase II (KMG-II): from individual species to whole genera.</title>
        <authorList>
            <person name="Goeker M."/>
        </authorList>
    </citation>
    <scope>NUCLEOTIDE SEQUENCE [LARGE SCALE GENOMIC DNA]</scope>
    <source>
        <strain evidence="2">DSM 2944</strain>
    </source>
</reference>
<feature type="compositionally biased region" description="Basic residues" evidence="1">
    <location>
        <begin position="1"/>
        <end position="15"/>
    </location>
</feature>
<evidence type="ECO:0000256" key="1">
    <source>
        <dbReference type="SAM" id="MobiDB-lite"/>
    </source>
</evidence>
<protein>
    <recommendedName>
        <fullName evidence="4">Transcriptional regulator</fullName>
    </recommendedName>
</protein>
<gene>
    <name evidence="2" type="ORF">BDE18_1709</name>
</gene>
<accession>A0ABX9SF75</accession>
<evidence type="ECO:0000313" key="2">
    <source>
        <dbReference type="EMBL" id="RKS52384.1"/>
    </source>
</evidence>
<evidence type="ECO:0000313" key="3">
    <source>
        <dbReference type="Proteomes" id="UP000273626"/>
    </source>
</evidence>
<dbReference type="Proteomes" id="UP000273626">
    <property type="component" value="Unassembled WGS sequence"/>
</dbReference>
<sequence length="49" mass="5615">MARTPNRRANRRKTAQRQQDRRRLAIMFLNKQTEAAAVAARDCKEASAS</sequence>
<keyword evidence="3" id="KW-1185">Reference proteome</keyword>
<comment type="caution">
    <text evidence="2">The sequence shown here is derived from an EMBL/GenBank/DDBJ whole genome shotgun (WGS) entry which is preliminary data.</text>
</comment>